<dbReference type="OrthoDB" id="9803927at2"/>
<dbReference type="SUPFAM" id="SSF63829">
    <property type="entry name" value="Calcium-dependent phosphotriesterase"/>
    <property type="match status" value="1"/>
</dbReference>
<dbReference type="InterPro" id="IPR052956">
    <property type="entry name" value="Mesenchyme-surface_protein"/>
</dbReference>
<dbReference type="Pfam" id="PF13449">
    <property type="entry name" value="Phytase-like"/>
    <property type="match status" value="1"/>
</dbReference>
<keyword evidence="4" id="KW-1185">Reference proteome</keyword>
<reference evidence="3 4" key="1">
    <citation type="submission" date="2016-10" db="EMBL/GenBank/DDBJ databases">
        <authorList>
            <person name="de Groot N.N."/>
        </authorList>
    </citation>
    <scope>NUCLEOTIDE SEQUENCE [LARGE SCALE GENOMIC DNA]</scope>
    <source>
        <strain evidence="4">L7-484,KACC 16230,DSM 25025</strain>
    </source>
</reference>
<feature type="chain" id="PRO_5011467196" evidence="1">
    <location>
        <begin position="24"/>
        <end position="726"/>
    </location>
</feature>
<dbReference type="InterPro" id="IPR011048">
    <property type="entry name" value="Haem_d1_sf"/>
</dbReference>
<dbReference type="SUPFAM" id="SSF51004">
    <property type="entry name" value="C-terminal (heme d1) domain of cytochrome cd1-nitrite reductase"/>
    <property type="match status" value="1"/>
</dbReference>
<evidence type="ECO:0000313" key="4">
    <source>
        <dbReference type="Proteomes" id="UP000198793"/>
    </source>
</evidence>
<dbReference type="PANTHER" id="PTHR46928:SF1">
    <property type="entry name" value="MESENCHYME-SPECIFIC CELL SURFACE GLYCOPROTEIN"/>
    <property type="match status" value="1"/>
</dbReference>
<dbReference type="InterPro" id="IPR027372">
    <property type="entry name" value="Phytase-like_dom"/>
</dbReference>
<dbReference type="EMBL" id="FNIT01000005">
    <property type="protein sequence ID" value="SDO29637.1"/>
    <property type="molecule type" value="Genomic_DNA"/>
</dbReference>
<name>A0A1H0IDV9_9HYPH</name>
<evidence type="ECO:0000259" key="2">
    <source>
        <dbReference type="Pfam" id="PF13449"/>
    </source>
</evidence>
<accession>A0A1H0IDV9</accession>
<dbReference type="PANTHER" id="PTHR46928">
    <property type="entry name" value="MESENCHYME-SPECIFIC CELL SURFACE GLYCOPROTEIN"/>
    <property type="match status" value="1"/>
</dbReference>
<protein>
    <submittedName>
        <fullName evidence="3">Uncharacterized conserved protein</fullName>
    </submittedName>
</protein>
<proteinExistence type="predicted"/>
<dbReference type="RefSeq" id="WP_090673560.1">
    <property type="nucleotide sequence ID" value="NZ_FNIT01000005.1"/>
</dbReference>
<gene>
    <name evidence="3" type="ORF">SAMN05192530_10591</name>
</gene>
<evidence type="ECO:0000313" key="3">
    <source>
        <dbReference type="EMBL" id="SDO29637.1"/>
    </source>
</evidence>
<dbReference type="Proteomes" id="UP000198793">
    <property type="component" value="Unassembled WGS sequence"/>
</dbReference>
<dbReference type="Gene3D" id="2.130.10.10">
    <property type="entry name" value="YVTN repeat-like/Quinoprotein amine dehydrogenase"/>
    <property type="match status" value="1"/>
</dbReference>
<dbReference type="STRING" id="1166073.SAMN05192530_10591"/>
<organism evidence="3 4">
    <name type="scientific">Aureimonas jatrophae</name>
    <dbReference type="NCBI Taxonomy" id="1166073"/>
    <lineage>
        <taxon>Bacteria</taxon>
        <taxon>Pseudomonadati</taxon>
        <taxon>Pseudomonadota</taxon>
        <taxon>Alphaproteobacteria</taxon>
        <taxon>Hyphomicrobiales</taxon>
        <taxon>Aurantimonadaceae</taxon>
        <taxon>Aureimonas</taxon>
    </lineage>
</organism>
<sequence length="726" mass="76516">MTSRFTPALLALLLASSTLAASAEPMFNRVASFAVPGNAPEGQATETTSAEIIAASEDGRTLVYSDSPLGGIGFVDLADPRVPKGGGFLDMAGEPTSVTVVGGNALVAVNTSENRANPSGRLGVVSMTTRQETASCDLGGQPDSVAVSPDRSMLAVAIENERDEDVNDGALPQMPAGFLALLPLRNGAPDCTGLRRVDMTGLGDIAPEDPEPEFVSFNARGEIAVTLQENNLVAIVDPKTATVTGHFSAGTVALEGVDAKDDGQIRPTDAIEARPREPDAVKWLDENRLVTANEGDWKGGTRGFTIFSRDGTVLFESGAAFEHEAMRAGHYPDKRSDAKGIEPEGMEVARFGDEQLIFVLAERASVVGVYRDTGAAPEFVQILPTAISPEGAIAIPSRNLLAVANEADLGEDGGARSHVTIYERAEGPARYPEIVSGDKNGQPIGWGALSALSADPQRDGFLHAASDSVFKAAPTIYAIDATQRPARITDTMIVTRGGQPAKGMDIEGLTSDGQGGFWLANEGDAEKEVPHALVHVNAQGAIEEEVPFPAALLEGQTRFGAEGLAMADGKLWVAVQRPWKDDPKNTTKLLSYDPAAKTWGAVRYPLETASGEGGWVGLSEIAIHGDHAYLIERDNRVGEAARLKSVTRVALADLKPAPLGGELPTVRKEVVRDLRPDLANSGGYIVDKVEGLAIDAQGRGYVVTDNDGTDDSSGETHFWTVDGLAR</sequence>
<dbReference type="InterPro" id="IPR015943">
    <property type="entry name" value="WD40/YVTN_repeat-like_dom_sf"/>
</dbReference>
<keyword evidence="1" id="KW-0732">Signal</keyword>
<evidence type="ECO:0000256" key="1">
    <source>
        <dbReference type="SAM" id="SignalP"/>
    </source>
</evidence>
<dbReference type="AlphaFoldDB" id="A0A1H0IDV9"/>
<feature type="domain" description="Phytase-like" evidence="2">
    <location>
        <begin position="445"/>
        <end position="707"/>
    </location>
</feature>
<feature type="signal peptide" evidence="1">
    <location>
        <begin position="1"/>
        <end position="23"/>
    </location>
</feature>